<proteinExistence type="predicted"/>
<dbReference type="AlphaFoldDB" id="K9FDN1"/>
<reference evidence="3" key="1">
    <citation type="journal article" date="2012" name="BMC Genomics">
        <title>Genome sequence of the necrotrophic fungus Penicillium digitatum, the main postharvest pathogen of citrus.</title>
        <authorList>
            <person name="Marcet-Houben M."/>
            <person name="Ballester A.-R."/>
            <person name="de la Fuente B."/>
            <person name="Harries E."/>
            <person name="Marcos J.F."/>
            <person name="Gonzalez-Candelas L."/>
            <person name="Gabaldon T."/>
        </authorList>
    </citation>
    <scope>NUCLEOTIDE SEQUENCE [LARGE SCALE GENOMIC DNA]</scope>
    <source>
        <strain evidence="3">Pd1 / CECT 20795</strain>
    </source>
</reference>
<name>K9FDN1_PEND1</name>
<evidence type="ECO:0000313" key="2">
    <source>
        <dbReference type="EMBL" id="EKV07500.1"/>
    </source>
</evidence>
<evidence type="ECO:0000256" key="1">
    <source>
        <dbReference type="SAM" id="MobiDB-lite"/>
    </source>
</evidence>
<organism evidence="2 3">
    <name type="scientific">Penicillium digitatum (strain Pd1 / CECT 20795)</name>
    <name type="common">Green mold</name>
    <dbReference type="NCBI Taxonomy" id="1170230"/>
    <lineage>
        <taxon>Eukaryota</taxon>
        <taxon>Fungi</taxon>
        <taxon>Dikarya</taxon>
        <taxon>Ascomycota</taxon>
        <taxon>Pezizomycotina</taxon>
        <taxon>Eurotiomycetes</taxon>
        <taxon>Eurotiomycetidae</taxon>
        <taxon>Eurotiales</taxon>
        <taxon>Aspergillaceae</taxon>
        <taxon>Penicillium</taxon>
    </lineage>
</organism>
<dbReference type="Proteomes" id="UP000009886">
    <property type="component" value="Unassembled WGS sequence"/>
</dbReference>
<protein>
    <submittedName>
        <fullName evidence="2">Uncharacterized protein</fullName>
    </submittedName>
</protein>
<feature type="compositionally biased region" description="Basic and acidic residues" evidence="1">
    <location>
        <begin position="27"/>
        <end position="40"/>
    </location>
</feature>
<comment type="caution">
    <text evidence="2">The sequence shown here is derived from an EMBL/GenBank/DDBJ whole genome shotgun (WGS) entry which is preliminary data.</text>
</comment>
<dbReference type="HOGENOM" id="CLU_3299568_0_0_1"/>
<feature type="compositionally biased region" description="Polar residues" evidence="1">
    <location>
        <begin position="1"/>
        <end position="26"/>
    </location>
</feature>
<dbReference type="KEGG" id="pdp:PDIP_73770"/>
<accession>K9FDN1</accession>
<sequence length="40" mass="4462">MWLRSTSNSRSQLLPTHISSPTGKTSEVTRGKQETTMRNG</sequence>
<gene>
    <name evidence="2" type="ORF">PDIP_73770</name>
</gene>
<dbReference type="EMBL" id="AKCU01000460">
    <property type="protein sequence ID" value="EKV07500.1"/>
    <property type="molecule type" value="Genomic_DNA"/>
</dbReference>
<dbReference type="VEuPathDB" id="FungiDB:PDIP_73770"/>
<feature type="region of interest" description="Disordered" evidence="1">
    <location>
        <begin position="1"/>
        <end position="40"/>
    </location>
</feature>
<evidence type="ECO:0000313" key="3">
    <source>
        <dbReference type="Proteomes" id="UP000009886"/>
    </source>
</evidence>